<proteinExistence type="predicted"/>
<feature type="domain" description="Glycosyl transferase family 1" evidence="1">
    <location>
        <begin position="183"/>
        <end position="351"/>
    </location>
</feature>
<organism evidence="2">
    <name type="scientific">Symploca sp. SIO1C4</name>
    <dbReference type="NCBI Taxonomy" id="2607765"/>
    <lineage>
        <taxon>Bacteria</taxon>
        <taxon>Bacillati</taxon>
        <taxon>Cyanobacteriota</taxon>
        <taxon>Cyanophyceae</taxon>
        <taxon>Coleofasciculales</taxon>
        <taxon>Coleofasciculaceae</taxon>
        <taxon>Symploca</taxon>
    </lineage>
</organism>
<dbReference type="PANTHER" id="PTHR45947:SF3">
    <property type="entry name" value="SULFOQUINOVOSYL TRANSFERASE SQD2"/>
    <property type="match status" value="1"/>
</dbReference>
<dbReference type="EMBL" id="JAAHFQ010000058">
    <property type="protein sequence ID" value="NER26930.1"/>
    <property type="molecule type" value="Genomic_DNA"/>
</dbReference>
<sequence length="376" mass="42564">MTKIAILFANYGPYHLARINSFQKHCNLLGWSVFGIELTRSGVAYDWKTQLKDFPVSIFSVIGEQELEKVKFTQLLQRLYNILTQINPDVLAIAGYFRLSMLAALEWNLRHRKPTILLSATKEDDAPRSWLFETSKSWLFKRYKAALVGGNSHKRYLIKLGMSAESIFFGYNVVDNEIFHPDKIKGLPKPLNRPYFLAINRFVPKKNLLLLLSAYGTYHQSAGSKAWDLVLCGDGQLRSDIEKYLSEFSSQDCIHLPGFLQQDELLPYFAHASCFIHASIQEQWGLVVNEAMAAGLPVLISNRCGCFEDLVIEGINGFGFDPENPKQLTDLMLKISSGEIDLNKMGQAALKHIQKFSPDYFAQGLIQAVKYALSHS</sequence>
<dbReference type="SUPFAM" id="SSF53756">
    <property type="entry name" value="UDP-Glycosyltransferase/glycogen phosphorylase"/>
    <property type="match status" value="1"/>
</dbReference>
<dbReference type="AlphaFoldDB" id="A0A6B3N5T0"/>
<dbReference type="Pfam" id="PF00534">
    <property type="entry name" value="Glycos_transf_1"/>
    <property type="match status" value="1"/>
</dbReference>
<dbReference type="Gene3D" id="3.40.50.2000">
    <property type="entry name" value="Glycogen Phosphorylase B"/>
    <property type="match status" value="2"/>
</dbReference>
<comment type="caution">
    <text evidence="2">The sequence shown here is derived from an EMBL/GenBank/DDBJ whole genome shotgun (WGS) entry which is preliminary data.</text>
</comment>
<accession>A0A6B3N5T0</accession>
<dbReference type="GO" id="GO:0016757">
    <property type="term" value="F:glycosyltransferase activity"/>
    <property type="evidence" value="ECO:0007669"/>
    <property type="project" value="InterPro"/>
</dbReference>
<dbReference type="InterPro" id="IPR050194">
    <property type="entry name" value="Glycosyltransferase_grp1"/>
</dbReference>
<evidence type="ECO:0000259" key="1">
    <source>
        <dbReference type="Pfam" id="PF00534"/>
    </source>
</evidence>
<gene>
    <name evidence="2" type="ORF">F6J89_04680</name>
</gene>
<protein>
    <submittedName>
        <fullName evidence="2">Glycosyltransferase family 4 protein</fullName>
    </submittedName>
</protein>
<reference evidence="2" key="1">
    <citation type="submission" date="2019-11" db="EMBL/GenBank/DDBJ databases">
        <title>Genomic insights into an expanded diversity of filamentous marine cyanobacteria reveals the extraordinary biosynthetic potential of Moorea and Okeania.</title>
        <authorList>
            <person name="Ferreira Leao T."/>
            <person name="Wang M."/>
            <person name="Moss N."/>
            <person name="Da Silva R."/>
            <person name="Sanders J."/>
            <person name="Nurk S."/>
            <person name="Gurevich A."/>
            <person name="Humphrey G."/>
            <person name="Reher R."/>
            <person name="Zhu Q."/>
            <person name="Belda-Ferre P."/>
            <person name="Glukhov E."/>
            <person name="Rex R."/>
            <person name="Dorrestein P.C."/>
            <person name="Knight R."/>
            <person name="Pevzner P."/>
            <person name="Gerwick W.H."/>
            <person name="Gerwick L."/>
        </authorList>
    </citation>
    <scope>NUCLEOTIDE SEQUENCE</scope>
    <source>
        <strain evidence="2">SIO1C4</strain>
    </source>
</reference>
<dbReference type="CDD" id="cd03801">
    <property type="entry name" value="GT4_PimA-like"/>
    <property type="match status" value="1"/>
</dbReference>
<dbReference type="InterPro" id="IPR001296">
    <property type="entry name" value="Glyco_trans_1"/>
</dbReference>
<name>A0A6B3N5T0_9CYAN</name>
<evidence type="ECO:0000313" key="2">
    <source>
        <dbReference type="EMBL" id="NER26930.1"/>
    </source>
</evidence>
<keyword evidence="2" id="KW-0808">Transferase</keyword>
<dbReference type="PANTHER" id="PTHR45947">
    <property type="entry name" value="SULFOQUINOVOSYL TRANSFERASE SQD2"/>
    <property type="match status" value="1"/>
</dbReference>